<proteinExistence type="predicted"/>
<sequence>MSRPTEPAFSEPWHAQLFALTVHLNESGHFDWPDWAARFSATLARHGLTRDLDGGDDYFVAWLETLEELLAEQGAANPGEAAHMRNAWEAAYLATPHGQPVRLSDAQPHTPD</sequence>
<keyword evidence="3" id="KW-1185">Reference proteome</keyword>
<dbReference type="InterPro" id="IPR023808">
    <property type="entry name" value="Nitrile_Hydratase_acc_put"/>
</dbReference>
<dbReference type="InterPro" id="IPR042262">
    <property type="entry name" value="CN_hydtase_beta_C"/>
</dbReference>
<dbReference type="InterPro" id="IPR049054">
    <property type="entry name" value="CN_hydtase_beta-like_N"/>
</dbReference>
<reference evidence="2" key="1">
    <citation type="submission" date="2020-12" db="EMBL/GenBank/DDBJ databases">
        <title>Sedimentitalea sp. nov., isolated from sand in Incheon.</title>
        <authorList>
            <person name="Kim W."/>
        </authorList>
    </citation>
    <scope>NUCLEOTIDE SEQUENCE</scope>
    <source>
        <strain evidence="2">CAU 1593</strain>
    </source>
</reference>
<organism evidence="2 3">
    <name type="scientific">Sedimentitalea arenosa</name>
    <dbReference type="NCBI Taxonomy" id="2798803"/>
    <lineage>
        <taxon>Bacteria</taxon>
        <taxon>Pseudomonadati</taxon>
        <taxon>Pseudomonadota</taxon>
        <taxon>Alphaproteobacteria</taxon>
        <taxon>Rhodobacterales</taxon>
        <taxon>Paracoccaceae</taxon>
        <taxon>Sedimentitalea</taxon>
    </lineage>
</organism>
<evidence type="ECO:0000259" key="1">
    <source>
        <dbReference type="Pfam" id="PF21006"/>
    </source>
</evidence>
<protein>
    <submittedName>
        <fullName evidence="2">Nitrile hydratase accessory protein</fullName>
    </submittedName>
</protein>
<dbReference type="RefSeq" id="WP_199022928.1">
    <property type="nucleotide sequence ID" value="NZ_JAELVR010000001.1"/>
</dbReference>
<comment type="caution">
    <text evidence="2">The sequence shown here is derived from an EMBL/GenBank/DDBJ whole genome shotgun (WGS) entry which is preliminary data.</text>
</comment>
<accession>A0A8J7IH99</accession>
<evidence type="ECO:0000313" key="2">
    <source>
        <dbReference type="EMBL" id="MBJ6370157.1"/>
    </source>
</evidence>
<dbReference type="Gene3D" id="1.10.472.20">
    <property type="entry name" value="Nitrile hydratase, beta subunit"/>
    <property type="match status" value="1"/>
</dbReference>
<dbReference type="EMBL" id="JAELVR010000001">
    <property type="protein sequence ID" value="MBJ6370157.1"/>
    <property type="molecule type" value="Genomic_DNA"/>
</dbReference>
<dbReference type="InterPro" id="IPR008990">
    <property type="entry name" value="Elect_transpt_acc-like_dom_sf"/>
</dbReference>
<gene>
    <name evidence="2" type="ORF">JF290_01345</name>
</gene>
<dbReference type="SUPFAM" id="SSF50090">
    <property type="entry name" value="Electron transport accessory proteins"/>
    <property type="match status" value="1"/>
</dbReference>
<dbReference type="Proteomes" id="UP000619079">
    <property type="component" value="Unassembled WGS sequence"/>
</dbReference>
<dbReference type="NCBIfam" id="TIGR03889">
    <property type="entry name" value="nitrile_acc"/>
    <property type="match status" value="1"/>
</dbReference>
<dbReference type="AlphaFoldDB" id="A0A8J7IH99"/>
<feature type="domain" description="Nitrile hydratase beta subunit-like N-terminal" evidence="1">
    <location>
        <begin position="4"/>
        <end position="90"/>
    </location>
</feature>
<dbReference type="Pfam" id="PF21006">
    <property type="entry name" value="NHase_beta_N"/>
    <property type="match status" value="1"/>
</dbReference>
<evidence type="ECO:0000313" key="3">
    <source>
        <dbReference type="Proteomes" id="UP000619079"/>
    </source>
</evidence>
<name>A0A8J7IH99_9RHOB</name>